<evidence type="ECO:0000256" key="2">
    <source>
        <dbReference type="PROSITE-ProRule" id="PRU00591"/>
    </source>
</evidence>
<feature type="repeat" description="Cell wall-binding" evidence="2">
    <location>
        <begin position="117"/>
        <end position="136"/>
    </location>
</feature>
<evidence type="ECO:0000256" key="1">
    <source>
        <dbReference type="ARBA" id="ARBA00022737"/>
    </source>
</evidence>
<feature type="repeat" description="Cell wall-binding" evidence="2">
    <location>
        <begin position="77"/>
        <end position="96"/>
    </location>
</feature>
<feature type="repeat" description="Cell wall-binding" evidence="2">
    <location>
        <begin position="137"/>
        <end position="156"/>
    </location>
</feature>
<dbReference type="InterPro" id="IPR018337">
    <property type="entry name" value="Cell_wall/Cho-bd_repeat"/>
</dbReference>
<dbReference type="SUPFAM" id="SSF69360">
    <property type="entry name" value="Cell wall binding repeat"/>
    <property type="match status" value="1"/>
</dbReference>
<protein>
    <submittedName>
        <fullName evidence="3">Cell wall-binding protein</fullName>
    </submittedName>
</protein>
<dbReference type="EMBL" id="CP010994">
    <property type="protein sequence ID" value="AMN34768.1"/>
    <property type="molecule type" value="Genomic_DNA"/>
</dbReference>
<dbReference type="OrthoDB" id="1912376at2"/>
<dbReference type="Proteomes" id="UP000070260">
    <property type="component" value="Chromosome"/>
</dbReference>
<dbReference type="RefSeq" id="WP_061426459.1">
    <property type="nucleotide sequence ID" value="NZ_CP134229.1"/>
</dbReference>
<sequence>MKINHKITSIVLTLGLISSSIYTINVNAETLNSKIQVSNLNLSNSYNIKNENLIKSSKEGWINTNGIWYFYKNGIMQTGWLNDNGIWYYLNENGSMATGWYKVDSNWYYSNSNGIMQTGWLNDNGNWYYLNDNGSMATGWYKVNSNWYYSNSDGVMQTGWLNDNGTWYYLNDNGSMATGWYKVYSKWYYSNSNGVMQTGWLNDNGTWYYLNSSGEMVTNTIIDGWKIDSNGIATPLKDENHSIVYVTPNGKSYHYSKDCTALKRSSSILGMSLNEAINKGKSDPCNLCVK</sequence>
<name>A0A127EFQ2_CLOPF</name>
<dbReference type="PATRIC" id="fig|1502.177.peg.589"/>
<proteinExistence type="predicted"/>
<dbReference type="AlphaFoldDB" id="A0A127EFQ2"/>
<dbReference type="Pfam" id="PF01473">
    <property type="entry name" value="Choline_bind_1"/>
    <property type="match status" value="2"/>
</dbReference>
<keyword evidence="1" id="KW-0677">Repeat</keyword>
<feature type="repeat" description="Cell wall-binding" evidence="2">
    <location>
        <begin position="177"/>
        <end position="196"/>
    </location>
</feature>
<feature type="repeat" description="Cell wall-binding" evidence="2">
    <location>
        <begin position="157"/>
        <end position="176"/>
    </location>
</feature>
<reference evidence="3 4" key="1">
    <citation type="journal article" date="2016" name="PLoS ONE">
        <title>Plasmid Characterization and Chromosome Analysis of Two netF+ Clostridium perfringens Isolates Associated with Foal and Canine Necrotizing Enteritis.</title>
        <authorList>
            <person name="Mehdizadeh Gohari I."/>
            <person name="Kropinski A.M."/>
            <person name="Weese S.J."/>
            <person name="Parreira V.R."/>
            <person name="Whitehead A.E."/>
            <person name="Boerlin P."/>
            <person name="Prescott J.F."/>
        </authorList>
    </citation>
    <scope>NUCLEOTIDE SEQUENCE [LARGE SCALE GENOMIC DNA]</scope>
    <source>
        <strain evidence="3 4">JP838</strain>
    </source>
</reference>
<organism evidence="3 4">
    <name type="scientific">Clostridium perfringens</name>
    <dbReference type="NCBI Taxonomy" id="1502"/>
    <lineage>
        <taxon>Bacteria</taxon>
        <taxon>Bacillati</taxon>
        <taxon>Bacillota</taxon>
        <taxon>Clostridia</taxon>
        <taxon>Eubacteriales</taxon>
        <taxon>Clostridiaceae</taxon>
        <taxon>Clostridium</taxon>
    </lineage>
</organism>
<accession>A0A127EFQ2</accession>
<dbReference type="PROSITE" id="PS51170">
    <property type="entry name" value="CW"/>
    <property type="match status" value="7"/>
</dbReference>
<evidence type="ECO:0000313" key="3">
    <source>
        <dbReference type="EMBL" id="AMN34768.1"/>
    </source>
</evidence>
<dbReference type="Pfam" id="PF19127">
    <property type="entry name" value="Choline_bind_3"/>
    <property type="match status" value="2"/>
</dbReference>
<dbReference type="Gene3D" id="2.10.270.10">
    <property type="entry name" value="Cholin Binding"/>
    <property type="match status" value="2"/>
</dbReference>
<evidence type="ECO:0000313" key="4">
    <source>
        <dbReference type="Proteomes" id="UP000070260"/>
    </source>
</evidence>
<feature type="repeat" description="Cell wall-binding" evidence="2">
    <location>
        <begin position="197"/>
        <end position="216"/>
    </location>
</feature>
<feature type="repeat" description="Cell wall-binding" evidence="2">
    <location>
        <begin position="97"/>
        <end position="116"/>
    </location>
</feature>
<gene>
    <name evidence="3" type="ORF">JFP838_03025</name>
</gene>